<gene>
    <name evidence="1" type="ORF">LCGC14_0475500</name>
</gene>
<dbReference type="EMBL" id="LAZR01000511">
    <property type="protein sequence ID" value="KKN66072.1"/>
    <property type="molecule type" value="Genomic_DNA"/>
</dbReference>
<evidence type="ECO:0000313" key="1">
    <source>
        <dbReference type="EMBL" id="KKN66072.1"/>
    </source>
</evidence>
<dbReference type="AlphaFoldDB" id="A0A0F9STW0"/>
<sequence length="58" mass="6409">MKALLKKLQDEQARAQTRYDKAVTTREATSKVAEEANGSLERITYAVSCLESYISGGK</sequence>
<organism evidence="1">
    <name type="scientific">marine sediment metagenome</name>
    <dbReference type="NCBI Taxonomy" id="412755"/>
    <lineage>
        <taxon>unclassified sequences</taxon>
        <taxon>metagenomes</taxon>
        <taxon>ecological metagenomes</taxon>
    </lineage>
</organism>
<proteinExistence type="predicted"/>
<protein>
    <submittedName>
        <fullName evidence="1">Uncharacterized protein</fullName>
    </submittedName>
</protein>
<comment type="caution">
    <text evidence="1">The sequence shown here is derived from an EMBL/GenBank/DDBJ whole genome shotgun (WGS) entry which is preliminary data.</text>
</comment>
<accession>A0A0F9STW0</accession>
<name>A0A0F9STW0_9ZZZZ</name>
<reference evidence="1" key="1">
    <citation type="journal article" date="2015" name="Nature">
        <title>Complex archaea that bridge the gap between prokaryotes and eukaryotes.</title>
        <authorList>
            <person name="Spang A."/>
            <person name="Saw J.H."/>
            <person name="Jorgensen S.L."/>
            <person name="Zaremba-Niedzwiedzka K."/>
            <person name="Martijn J."/>
            <person name="Lind A.E."/>
            <person name="van Eijk R."/>
            <person name="Schleper C."/>
            <person name="Guy L."/>
            <person name="Ettema T.J."/>
        </authorList>
    </citation>
    <scope>NUCLEOTIDE SEQUENCE</scope>
</reference>